<organism evidence="2 3">
    <name type="scientific">Roseateles violae</name>
    <dbReference type="NCBI Taxonomy" id="3058042"/>
    <lineage>
        <taxon>Bacteria</taxon>
        <taxon>Pseudomonadati</taxon>
        <taxon>Pseudomonadota</taxon>
        <taxon>Betaproteobacteria</taxon>
        <taxon>Burkholderiales</taxon>
        <taxon>Sphaerotilaceae</taxon>
        <taxon>Roseateles</taxon>
    </lineage>
</organism>
<dbReference type="SUPFAM" id="SSF53254">
    <property type="entry name" value="Phosphoglycerate mutase-like"/>
    <property type="match status" value="1"/>
</dbReference>
<accession>A0ABT8DS59</accession>
<dbReference type="InterPro" id="IPR013078">
    <property type="entry name" value="His_Pase_superF_clade-1"/>
</dbReference>
<feature type="chain" id="PRO_5046470008" evidence="1">
    <location>
        <begin position="27"/>
        <end position="181"/>
    </location>
</feature>
<comment type="caution">
    <text evidence="2">The sequence shown here is derived from an EMBL/GenBank/DDBJ whole genome shotgun (WGS) entry which is preliminary data.</text>
</comment>
<evidence type="ECO:0000256" key="1">
    <source>
        <dbReference type="SAM" id="SignalP"/>
    </source>
</evidence>
<dbReference type="Gene3D" id="3.40.50.1240">
    <property type="entry name" value="Phosphoglycerate mutase-like"/>
    <property type="match status" value="1"/>
</dbReference>
<dbReference type="CDD" id="cd07040">
    <property type="entry name" value="HP"/>
    <property type="match status" value="1"/>
</dbReference>
<dbReference type="EMBL" id="JAUHHC010000001">
    <property type="protein sequence ID" value="MDN3918976.1"/>
    <property type="molecule type" value="Genomic_DNA"/>
</dbReference>
<dbReference type="RefSeq" id="WP_290357300.1">
    <property type="nucleotide sequence ID" value="NZ_JAUHHC010000001.1"/>
</dbReference>
<protein>
    <submittedName>
        <fullName evidence="2">Histidine phosphatase family protein</fullName>
        <ecNumber evidence="2">3.1.3.-</ecNumber>
    </submittedName>
</protein>
<reference evidence="2 3" key="1">
    <citation type="submission" date="2023-06" db="EMBL/GenBank/DDBJ databases">
        <title>Pelomonas sp. PFR6 16S ribosomal RNA gene Genome sequencing and assembly.</title>
        <authorList>
            <person name="Woo H."/>
        </authorList>
    </citation>
    <scope>NUCLEOTIDE SEQUENCE [LARGE SCALE GENOMIC DNA]</scope>
    <source>
        <strain evidence="2 3">PFR6</strain>
    </source>
</reference>
<dbReference type="InterPro" id="IPR029033">
    <property type="entry name" value="His_PPase_superfam"/>
</dbReference>
<keyword evidence="3" id="KW-1185">Reference proteome</keyword>
<dbReference type="Pfam" id="PF00300">
    <property type="entry name" value="His_Phos_1"/>
    <property type="match status" value="1"/>
</dbReference>
<feature type="signal peptide" evidence="1">
    <location>
        <begin position="1"/>
        <end position="26"/>
    </location>
</feature>
<evidence type="ECO:0000313" key="3">
    <source>
        <dbReference type="Proteomes" id="UP001228044"/>
    </source>
</evidence>
<keyword evidence="1" id="KW-0732">Signal</keyword>
<dbReference type="EC" id="3.1.3.-" evidence="2"/>
<dbReference type="SMART" id="SM00855">
    <property type="entry name" value="PGAM"/>
    <property type="match status" value="1"/>
</dbReference>
<name>A0ABT8DS59_9BURK</name>
<proteinExistence type="predicted"/>
<dbReference type="GO" id="GO:0016787">
    <property type="term" value="F:hydrolase activity"/>
    <property type="evidence" value="ECO:0007669"/>
    <property type="project" value="UniProtKB-KW"/>
</dbReference>
<dbReference type="Proteomes" id="UP001228044">
    <property type="component" value="Unassembled WGS sequence"/>
</dbReference>
<gene>
    <name evidence="2" type="ORF">QWJ38_01670</name>
</gene>
<evidence type="ECO:0000313" key="2">
    <source>
        <dbReference type="EMBL" id="MDN3918976.1"/>
    </source>
</evidence>
<keyword evidence="2" id="KW-0378">Hydrolase</keyword>
<sequence>MKTRPMKRRAALLAACLLLGAPAARAEPELVLLVRHAERAAEPKQDPALSPAGQARARELAEALADAGVTAILTTQYQRTRQTAAPLAERRGIVPRTIEARRGSDHVGEVVAAVRAQSGVVLVVGHANTVPQIAAALAGSAGPLRDFCESSYAQLLAVQGGHLLRLRYGEPDSAAPQDNCQ</sequence>